<reference evidence="1 2" key="1">
    <citation type="journal article" date="2020" name="Nature">
        <title>Six reference-quality genomes reveal evolution of bat adaptations.</title>
        <authorList>
            <person name="Jebb D."/>
            <person name="Huang Z."/>
            <person name="Pippel M."/>
            <person name="Hughes G.M."/>
            <person name="Lavrichenko K."/>
            <person name="Devanna P."/>
            <person name="Winkler S."/>
            <person name="Jermiin L.S."/>
            <person name="Skirmuntt E.C."/>
            <person name="Katzourakis A."/>
            <person name="Burkitt-Gray L."/>
            <person name="Ray D.A."/>
            <person name="Sullivan K.A.M."/>
            <person name="Roscito J.G."/>
            <person name="Kirilenko B.M."/>
            <person name="Davalos L.M."/>
            <person name="Corthals A.P."/>
            <person name="Power M.L."/>
            <person name="Jones G."/>
            <person name="Ransome R.D."/>
            <person name="Dechmann D.K.N."/>
            <person name="Locatelli A.G."/>
            <person name="Puechmaille S.J."/>
            <person name="Fedrigo O."/>
            <person name="Jarvis E.D."/>
            <person name="Hiller M."/>
            <person name="Vernes S.C."/>
            <person name="Myers E.W."/>
            <person name="Teeling E.C."/>
        </authorList>
    </citation>
    <scope>NUCLEOTIDE SEQUENCE [LARGE SCALE GENOMIC DNA]</scope>
    <source>
        <strain evidence="1">MMolMol1</strain>
        <tissue evidence="1">Muscle</tissue>
    </source>
</reference>
<comment type="caution">
    <text evidence="1">The sequence shown here is derived from an EMBL/GenBank/DDBJ whole genome shotgun (WGS) entry which is preliminary data.</text>
</comment>
<evidence type="ECO:0000313" key="2">
    <source>
        <dbReference type="Proteomes" id="UP000550707"/>
    </source>
</evidence>
<dbReference type="EMBL" id="JACASF010000009">
    <property type="protein sequence ID" value="KAF6460606.1"/>
    <property type="molecule type" value="Genomic_DNA"/>
</dbReference>
<accession>A0A7J8GKW4</accession>
<sequence length="218" mass="23390">MPSLRLLLPGHPDLLALGTCTVCTGPDKRGIMYLCLVYLMQPHEAGPTARTLPQTCPENPALQDWSLHCWSQVPSLKISSSSLAQPEGASWSQGRVRADLDMKLTVVVAPHPVCACTCALRCASVHVCVCGWVGAHICVCTFVSVFWGACVHLSQCASSACTCSCACVYLCVHLHLCGCVCFPTICSSHPHTSRESPSCRRLTQVRGSGLRQEPAHTS</sequence>
<proteinExistence type="predicted"/>
<keyword evidence="2" id="KW-1185">Reference proteome</keyword>
<gene>
    <name evidence="1" type="ORF">HJG59_011514</name>
</gene>
<organism evidence="1 2">
    <name type="scientific">Molossus molossus</name>
    <name type="common">Pallas' mastiff bat</name>
    <name type="synonym">Vespertilio molossus</name>
    <dbReference type="NCBI Taxonomy" id="27622"/>
    <lineage>
        <taxon>Eukaryota</taxon>
        <taxon>Metazoa</taxon>
        <taxon>Chordata</taxon>
        <taxon>Craniata</taxon>
        <taxon>Vertebrata</taxon>
        <taxon>Euteleostomi</taxon>
        <taxon>Mammalia</taxon>
        <taxon>Eutheria</taxon>
        <taxon>Laurasiatheria</taxon>
        <taxon>Chiroptera</taxon>
        <taxon>Yangochiroptera</taxon>
        <taxon>Molossidae</taxon>
        <taxon>Molossus</taxon>
    </lineage>
</organism>
<dbReference type="AlphaFoldDB" id="A0A7J8GKW4"/>
<protein>
    <submittedName>
        <fullName evidence="1">Uncharacterized protein</fullName>
    </submittedName>
</protein>
<dbReference type="Proteomes" id="UP000550707">
    <property type="component" value="Unassembled WGS sequence"/>
</dbReference>
<name>A0A7J8GKW4_MOLMO</name>
<dbReference type="InParanoid" id="A0A7J8GKW4"/>
<evidence type="ECO:0000313" key="1">
    <source>
        <dbReference type="EMBL" id="KAF6460606.1"/>
    </source>
</evidence>